<sequence length="325" mass="37053">EPPVHFLYSLSGILIAHVFYNFPLAMKIIADQWENISLKYLQAARSLGAGNTRRFFSITFPLLLPSIGSAFILIFILCMNSFAIILVLGGGIRYTTIEVLIYQLARIELDFSGAASLAFLQGGLSLLGMAILLRRKDRSVEQKSGFKSWLPESLKDGSPKAWLGLFWIVVVLIFALGPLTAIVVDSFRKFEHGQWIYTLEWYSRLFSWRENNQFLLSLWNSLRIGLGSALLSSLCGLGLVSLIAYRKGRQRSLWEMLTLFPLALSTVVFGVAWFHFYQRHLIEIFPLIFVVMAMHALLTCPYWIRVVLPTLENIPRQWHSESKML</sequence>
<dbReference type="EMBL" id="UINC01119133">
    <property type="protein sequence ID" value="SVC92736.1"/>
    <property type="molecule type" value="Genomic_DNA"/>
</dbReference>
<evidence type="ECO:0000256" key="5">
    <source>
        <dbReference type="ARBA" id="ARBA00022692"/>
    </source>
</evidence>
<feature type="transmembrane region" description="Helical" evidence="8">
    <location>
        <begin position="284"/>
        <end position="304"/>
    </location>
</feature>
<proteinExistence type="predicted"/>
<evidence type="ECO:0000313" key="10">
    <source>
        <dbReference type="EMBL" id="SVC92736.1"/>
    </source>
</evidence>
<dbReference type="SUPFAM" id="SSF161098">
    <property type="entry name" value="MetI-like"/>
    <property type="match status" value="2"/>
</dbReference>
<keyword evidence="4" id="KW-0997">Cell inner membrane</keyword>
<keyword evidence="7 8" id="KW-0472">Membrane</keyword>
<keyword evidence="3" id="KW-1003">Cell membrane</keyword>
<dbReference type="GO" id="GO:0055085">
    <property type="term" value="P:transmembrane transport"/>
    <property type="evidence" value="ECO:0007669"/>
    <property type="project" value="InterPro"/>
</dbReference>
<feature type="transmembrane region" description="Helical" evidence="8">
    <location>
        <begin position="111"/>
        <end position="133"/>
    </location>
</feature>
<reference evidence="10" key="1">
    <citation type="submission" date="2018-05" db="EMBL/GenBank/DDBJ databases">
        <authorList>
            <person name="Lanie J.A."/>
            <person name="Ng W.-L."/>
            <person name="Kazmierczak K.M."/>
            <person name="Andrzejewski T.M."/>
            <person name="Davidsen T.M."/>
            <person name="Wayne K.J."/>
            <person name="Tettelin H."/>
            <person name="Glass J.I."/>
            <person name="Rusch D."/>
            <person name="Podicherti R."/>
            <person name="Tsui H.-C.T."/>
            <person name="Winkler M.E."/>
        </authorList>
    </citation>
    <scope>NUCLEOTIDE SEQUENCE</scope>
</reference>
<evidence type="ECO:0000256" key="2">
    <source>
        <dbReference type="ARBA" id="ARBA00022448"/>
    </source>
</evidence>
<evidence type="ECO:0000256" key="6">
    <source>
        <dbReference type="ARBA" id="ARBA00022989"/>
    </source>
</evidence>
<dbReference type="PANTHER" id="PTHR43357:SF4">
    <property type="entry name" value="INNER MEMBRANE ABC TRANSPORTER PERMEASE PROTEIN YDCV"/>
    <property type="match status" value="1"/>
</dbReference>
<keyword evidence="5 8" id="KW-0812">Transmembrane</keyword>
<feature type="transmembrane region" description="Helical" evidence="8">
    <location>
        <begin position="257"/>
        <end position="278"/>
    </location>
</feature>
<evidence type="ECO:0000256" key="4">
    <source>
        <dbReference type="ARBA" id="ARBA00022519"/>
    </source>
</evidence>
<feature type="domain" description="ABC transmembrane type-1" evidence="9">
    <location>
        <begin position="1"/>
        <end position="132"/>
    </location>
</feature>
<feature type="transmembrane region" description="Helical" evidence="8">
    <location>
        <begin position="161"/>
        <end position="184"/>
    </location>
</feature>
<keyword evidence="2" id="KW-0813">Transport</keyword>
<gene>
    <name evidence="10" type="ORF">METZ01_LOCUS345590</name>
</gene>
<dbReference type="GO" id="GO:0005886">
    <property type="term" value="C:plasma membrane"/>
    <property type="evidence" value="ECO:0007669"/>
    <property type="project" value="UniProtKB-SubCell"/>
</dbReference>
<dbReference type="CDD" id="cd06261">
    <property type="entry name" value="TM_PBP2"/>
    <property type="match status" value="1"/>
</dbReference>
<organism evidence="10">
    <name type="scientific">marine metagenome</name>
    <dbReference type="NCBI Taxonomy" id="408172"/>
    <lineage>
        <taxon>unclassified sequences</taxon>
        <taxon>metagenomes</taxon>
        <taxon>ecological metagenomes</taxon>
    </lineage>
</organism>
<dbReference type="AlphaFoldDB" id="A0A382R4W8"/>
<name>A0A382R4W8_9ZZZZ</name>
<feature type="transmembrane region" description="Helical" evidence="8">
    <location>
        <begin position="224"/>
        <end position="245"/>
    </location>
</feature>
<evidence type="ECO:0000256" key="7">
    <source>
        <dbReference type="ARBA" id="ARBA00023136"/>
    </source>
</evidence>
<dbReference type="Pfam" id="PF00528">
    <property type="entry name" value="BPD_transp_1"/>
    <property type="match status" value="1"/>
</dbReference>
<dbReference type="PANTHER" id="PTHR43357">
    <property type="entry name" value="INNER MEMBRANE ABC TRANSPORTER PERMEASE PROTEIN YDCV"/>
    <property type="match status" value="1"/>
</dbReference>
<accession>A0A382R4W8</accession>
<dbReference type="InterPro" id="IPR035906">
    <property type="entry name" value="MetI-like_sf"/>
</dbReference>
<evidence type="ECO:0000259" key="9">
    <source>
        <dbReference type="PROSITE" id="PS50928"/>
    </source>
</evidence>
<dbReference type="PROSITE" id="PS50928">
    <property type="entry name" value="ABC_TM1"/>
    <property type="match status" value="2"/>
</dbReference>
<dbReference type="InterPro" id="IPR000515">
    <property type="entry name" value="MetI-like"/>
</dbReference>
<dbReference type="Gene3D" id="1.10.3720.10">
    <property type="entry name" value="MetI-like"/>
    <property type="match status" value="2"/>
</dbReference>
<feature type="transmembrane region" description="Helical" evidence="8">
    <location>
        <begin position="62"/>
        <end position="91"/>
    </location>
</feature>
<comment type="subcellular location">
    <subcellularLocation>
        <location evidence="1">Cell inner membrane</location>
        <topology evidence="1">Multi-pass membrane protein</topology>
    </subcellularLocation>
</comment>
<evidence type="ECO:0000256" key="8">
    <source>
        <dbReference type="SAM" id="Phobius"/>
    </source>
</evidence>
<keyword evidence="6 8" id="KW-1133">Transmembrane helix</keyword>
<evidence type="ECO:0000256" key="1">
    <source>
        <dbReference type="ARBA" id="ARBA00004429"/>
    </source>
</evidence>
<feature type="domain" description="ABC transmembrane type-1" evidence="9">
    <location>
        <begin position="218"/>
        <end position="325"/>
    </location>
</feature>
<feature type="transmembrane region" description="Helical" evidence="8">
    <location>
        <begin position="6"/>
        <end position="30"/>
    </location>
</feature>
<feature type="non-terminal residue" evidence="10">
    <location>
        <position position="1"/>
    </location>
</feature>
<protein>
    <recommendedName>
        <fullName evidence="9">ABC transmembrane type-1 domain-containing protein</fullName>
    </recommendedName>
</protein>
<evidence type="ECO:0000256" key="3">
    <source>
        <dbReference type="ARBA" id="ARBA00022475"/>
    </source>
</evidence>
<feature type="non-terminal residue" evidence="10">
    <location>
        <position position="325"/>
    </location>
</feature>